<dbReference type="Pfam" id="PF00005">
    <property type="entry name" value="ABC_tran"/>
    <property type="match status" value="1"/>
</dbReference>
<dbReference type="PANTHER" id="PTHR43023">
    <property type="entry name" value="PROTEIN TRIGALACTOSYLDIACYLGLYCEROL 3, CHLOROPLASTIC"/>
    <property type="match status" value="1"/>
</dbReference>
<dbReference type="STRING" id="1817768.A3A87_03200"/>
<dbReference type="InterPro" id="IPR003439">
    <property type="entry name" value="ABC_transporter-like_ATP-bd"/>
</dbReference>
<organism evidence="5 6">
    <name type="scientific">Candidatus Muproteobacteria bacterium RIFCSPLOWO2_01_FULL_60_18</name>
    <dbReference type="NCBI Taxonomy" id="1817768"/>
    <lineage>
        <taxon>Bacteria</taxon>
        <taxon>Pseudomonadati</taxon>
        <taxon>Pseudomonadota</taxon>
        <taxon>Candidatus Muproteobacteria</taxon>
    </lineage>
</organism>
<dbReference type="PROSITE" id="PS50893">
    <property type="entry name" value="ABC_TRANSPORTER_2"/>
    <property type="match status" value="1"/>
</dbReference>
<evidence type="ECO:0000259" key="4">
    <source>
        <dbReference type="PROSITE" id="PS50893"/>
    </source>
</evidence>
<dbReference type="SMART" id="SM00382">
    <property type="entry name" value="AAA"/>
    <property type="match status" value="1"/>
</dbReference>
<feature type="domain" description="ABC transporter" evidence="4">
    <location>
        <begin position="15"/>
        <end position="251"/>
    </location>
</feature>
<evidence type="ECO:0000313" key="6">
    <source>
        <dbReference type="Proteomes" id="UP000179037"/>
    </source>
</evidence>
<dbReference type="EMBL" id="MFTC01000050">
    <property type="protein sequence ID" value="OGI51142.1"/>
    <property type="molecule type" value="Genomic_DNA"/>
</dbReference>
<evidence type="ECO:0000313" key="5">
    <source>
        <dbReference type="EMBL" id="OGI51142.1"/>
    </source>
</evidence>
<dbReference type="InterPro" id="IPR017871">
    <property type="entry name" value="ABC_transporter-like_CS"/>
</dbReference>
<dbReference type="SUPFAM" id="SSF52540">
    <property type="entry name" value="P-loop containing nucleoside triphosphate hydrolases"/>
    <property type="match status" value="1"/>
</dbReference>
<dbReference type="Proteomes" id="UP000179037">
    <property type="component" value="Unassembled WGS sequence"/>
</dbReference>
<dbReference type="InterPro" id="IPR027417">
    <property type="entry name" value="P-loop_NTPase"/>
</dbReference>
<dbReference type="AlphaFoldDB" id="A0A1F6U1E4"/>
<dbReference type="GO" id="GO:0005524">
    <property type="term" value="F:ATP binding"/>
    <property type="evidence" value="ECO:0007669"/>
    <property type="project" value="UniProtKB-KW"/>
</dbReference>
<dbReference type="PANTHER" id="PTHR43023:SF6">
    <property type="entry name" value="INTERMEMBRANE PHOSPHOLIPID TRANSPORT SYSTEM ATP-BINDING PROTEIN MLAF"/>
    <property type="match status" value="1"/>
</dbReference>
<comment type="caution">
    <text evidence="5">The sequence shown here is derived from an EMBL/GenBank/DDBJ whole genome shotgun (WGS) entry which is preliminary data.</text>
</comment>
<evidence type="ECO:0000256" key="2">
    <source>
        <dbReference type="ARBA" id="ARBA00022741"/>
    </source>
</evidence>
<dbReference type="PROSITE" id="PS00211">
    <property type="entry name" value="ABC_TRANSPORTER_1"/>
    <property type="match status" value="1"/>
</dbReference>
<keyword evidence="2" id="KW-0547">Nucleotide-binding</keyword>
<protein>
    <submittedName>
        <fullName evidence="5">ABC transporter ATP-binding protein</fullName>
    </submittedName>
</protein>
<name>A0A1F6U1E4_9PROT</name>
<accession>A0A1F6U1E4</accession>
<sequence>MHDYTNQPPTPQAAVEVDHLYAHYGPREVLHDINLTIGQGEIHVIMGGSGSGKSTLLRHMLGLNRPSAGRLKLLGQDMNNSEISALQELRRNIGVLFQGGAMLASLTVAENVQLPLREHTRLDENTIQIMTRMKLGVVSLPGFENFMPAELSGGMLKRAALARAIIMDPKVLFCDEPSAGLDPGVAAGIDELILRLRDAMRMTIVVVSHDLVSAFRIADRLTMLDRGQILITGAPQEVQSCEHERVQRLLRREHQEDILDPEAYLQQLTETID</sequence>
<dbReference type="GO" id="GO:0016887">
    <property type="term" value="F:ATP hydrolysis activity"/>
    <property type="evidence" value="ECO:0007669"/>
    <property type="project" value="InterPro"/>
</dbReference>
<evidence type="ECO:0000256" key="3">
    <source>
        <dbReference type="ARBA" id="ARBA00022840"/>
    </source>
</evidence>
<dbReference type="Gene3D" id="3.40.50.300">
    <property type="entry name" value="P-loop containing nucleotide triphosphate hydrolases"/>
    <property type="match status" value="1"/>
</dbReference>
<keyword evidence="3 5" id="KW-0067">ATP-binding</keyword>
<evidence type="ECO:0000256" key="1">
    <source>
        <dbReference type="ARBA" id="ARBA00022448"/>
    </source>
</evidence>
<keyword evidence="1" id="KW-0813">Transport</keyword>
<gene>
    <name evidence="5" type="ORF">A3A87_03200</name>
</gene>
<proteinExistence type="predicted"/>
<reference evidence="5 6" key="1">
    <citation type="journal article" date="2016" name="Nat. Commun.">
        <title>Thousands of microbial genomes shed light on interconnected biogeochemical processes in an aquifer system.</title>
        <authorList>
            <person name="Anantharaman K."/>
            <person name="Brown C.T."/>
            <person name="Hug L.A."/>
            <person name="Sharon I."/>
            <person name="Castelle C.J."/>
            <person name="Probst A.J."/>
            <person name="Thomas B.C."/>
            <person name="Singh A."/>
            <person name="Wilkins M.J."/>
            <person name="Karaoz U."/>
            <person name="Brodie E.L."/>
            <person name="Williams K.H."/>
            <person name="Hubbard S.S."/>
            <person name="Banfield J.F."/>
        </authorList>
    </citation>
    <scope>NUCLEOTIDE SEQUENCE [LARGE SCALE GENOMIC DNA]</scope>
</reference>
<dbReference type="InterPro" id="IPR003593">
    <property type="entry name" value="AAA+_ATPase"/>
</dbReference>